<evidence type="ECO:0000313" key="2">
    <source>
        <dbReference type="Proteomes" id="UP000256269"/>
    </source>
</evidence>
<sequence>MVSPSSWLSRYQSGQRKQVWHELRQLGGRVREPEFAQEAQLVCDEMARRARHNIELIVDRLSNDGYRFHANNDDQTPMQAHIPPTPASATYADWLQQRFDTVPMTLMSWIRIVGDVWLVGTHPHWPTSASADPLVIEVERTGYPPESSMRAWLERRTDVPGTSDLFELPLAPDRFHKENTSGGSPYGIVLPDSCADGSFTWDTPMPFVSYLNWVFSNGGFPWPSGDDAQWDVRYRLVKDLLPL</sequence>
<dbReference type="OrthoDB" id="1333924at2"/>
<gene>
    <name evidence="1" type="ORF">BCF44_1357</name>
</gene>
<protein>
    <submittedName>
        <fullName evidence="1">Uncharacterized protein</fullName>
    </submittedName>
</protein>
<dbReference type="EMBL" id="QUNO01000035">
    <property type="protein sequence ID" value="REH25968.1"/>
    <property type="molecule type" value="Genomic_DNA"/>
</dbReference>
<reference evidence="1 2" key="1">
    <citation type="submission" date="2018-08" db="EMBL/GenBank/DDBJ databases">
        <title>Genomic Encyclopedia of Archaeal and Bacterial Type Strains, Phase II (KMG-II): from individual species to whole genera.</title>
        <authorList>
            <person name="Goeker M."/>
        </authorList>
    </citation>
    <scope>NUCLEOTIDE SEQUENCE [LARGE SCALE GENOMIC DNA]</scope>
    <source>
        <strain evidence="1 2">DSM 45791</strain>
    </source>
</reference>
<accession>A0A3E0GUK4</accession>
<dbReference type="RefSeq" id="WP_147329022.1">
    <property type="nucleotide sequence ID" value="NZ_CP144375.1"/>
</dbReference>
<organism evidence="1 2">
    <name type="scientific">Kutzneria buriramensis</name>
    <dbReference type="NCBI Taxonomy" id="1045776"/>
    <lineage>
        <taxon>Bacteria</taxon>
        <taxon>Bacillati</taxon>
        <taxon>Actinomycetota</taxon>
        <taxon>Actinomycetes</taxon>
        <taxon>Pseudonocardiales</taxon>
        <taxon>Pseudonocardiaceae</taxon>
        <taxon>Kutzneria</taxon>
    </lineage>
</organism>
<comment type="caution">
    <text evidence="1">The sequence shown here is derived from an EMBL/GenBank/DDBJ whole genome shotgun (WGS) entry which is preliminary data.</text>
</comment>
<dbReference type="Proteomes" id="UP000256269">
    <property type="component" value="Unassembled WGS sequence"/>
</dbReference>
<keyword evidence="2" id="KW-1185">Reference proteome</keyword>
<proteinExistence type="predicted"/>
<name>A0A3E0GUK4_9PSEU</name>
<dbReference type="AlphaFoldDB" id="A0A3E0GUK4"/>
<evidence type="ECO:0000313" key="1">
    <source>
        <dbReference type="EMBL" id="REH25968.1"/>
    </source>
</evidence>